<accession>A0AAD4P8A1</accession>
<evidence type="ECO:0000256" key="1">
    <source>
        <dbReference type="SAM" id="SignalP"/>
    </source>
</evidence>
<proteinExistence type="predicted"/>
<feature type="signal peptide" evidence="1">
    <location>
        <begin position="1"/>
        <end position="25"/>
    </location>
</feature>
<reference evidence="2 3" key="1">
    <citation type="journal article" date="2021" name="Nat. Commun.">
        <title>Incipient diploidization of the medicinal plant Perilla within 10,000 years.</title>
        <authorList>
            <person name="Zhang Y."/>
            <person name="Shen Q."/>
            <person name="Leng L."/>
            <person name="Zhang D."/>
            <person name="Chen S."/>
            <person name="Shi Y."/>
            <person name="Ning Z."/>
            <person name="Chen S."/>
        </authorList>
    </citation>
    <scope>NUCLEOTIDE SEQUENCE [LARGE SCALE GENOMIC DNA]</scope>
    <source>
        <strain evidence="3">cv. PC099</strain>
    </source>
</reference>
<evidence type="ECO:0000313" key="2">
    <source>
        <dbReference type="EMBL" id="KAH6830664.1"/>
    </source>
</evidence>
<evidence type="ECO:0000313" key="3">
    <source>
        <dbReference type="Proteomes" id="UP001190926"/>
    </source>
</evidence>
<dbReference type="Pfam" id="PF06830">
    <property type="entry name" value="Root_cap"/>
    <property type="match status" value="1"/>
</dbReference>
<organism evidence="2 3">
    <name type="scientific">Perilla frutescens var. hirtella</name>
    <name type="common">Perilla citriodora</name>
    <name type="synonym">Perilla setoyensis</name>
    <dbReference type="NCBI Taxonomy" id="608512"/>
    <lineage>
        <taxon>Eukaryota</taxon>
        <taxon>Viridiplantae</taxon>
        <taxon>Streptophyta</taxon>
        <taxon>Embryophyta</taxon>
        <taxon>Tracheophyta</taxon>
        <taxon>Spermatophyta</taxon>
        <taxon>Magnoliopsida</taxon>
        <taxon>eudicotyledons</taxon>
        <taxon>Gunneridae</taxon>
        <taxon>Pentapetalae</taxon>
        <taxon>asterids</taxon>
        <taxon>lamiids</taxon>
        <taxon>Lamiales</taxon>
        <taxon>Lamiaceae</taxon>
        <taxon>Nepetoideae</taxon>
        <taxon>Elsholtzieae</taxon>
        <taxon>Perilla</taxon>
    </lineage>
</organism>
<dbReference type="Proteomes" id="UP001190926">
    <property type="component" value="Unassembled WGS sequence"/>
</dbReference>
<dbReference type="PANTHER" id="PTHR31656">
    <property type="entry name" value="ROOT CAP DOMAIN-CONTAINING PROTEIN"/>
    <property type="match status" value="1"/>
</dbReference>
<dbReference type="EMBL" id="SDAM02000095">
    <property type="protein sequence ID" value="KAH6830664.1"/>
    <property type="molecule type" value="Genomic_DNA"/>
</dbReference>
<feature type="chain" id="PRO_5042069758" evidence="1">
    <location>
        <begin position="26"/>
        <end position="346"/>
    </location>
</feature>
<name>A0AAD4P8A1_PERFH</name>
<keyword evidence="3" id="KW-1185">Reference proteome</keyword>
<sequence length="346" mass="37675">MVIMKGLTMSMCLLAVVLLFQGVYGGGVHVESIACYSKSSPCFLKQLKCPKECPSKNPTHPKAKACYLNCNSPICNPECKNKKPNCNGPGAACHDPRFIGGDGVVFYFHGKSNHHFSLVSDPNLQINARFIGLRPPGRHRDFTWIQAIGILFDSHTFSVEATMAEKWDDEVDHLKFSNNGDELSMAEGYPSRWESSANGITVEKTSAKNSALISLPGVAEISINVVPVTKEDDRIHSYHIPDDDCFAHLEVQFRFYGLTAKVEGVLGRTYQPDFVNPAKPGVAMAVLGGEDKYRTSSLLAADCAFCVFSSVEDLNEEESLLVEPAQSIMNCAGGGSNTGNGIVCRK</sequence>
<comment type="caution">
    <text evidence="2">The sequence shown here is derived from an EMBL/GenBank/DDBJ whole genome shotgun (WGS) entry which is preliminary data.</text>
</comment>
<keyword evidence="1" id="KW-0732">Signal</keyword>
<protein>
    <submittedName>
        <fullName evidence="2">Late embryogenesis abundant protein-like protein</fullName>
    </submittedName>
</protein>
<dbReference type="InterPro" id="IPR009646">
    <property type="entry name" value="Root_cap"/>
</dbReference>
<gene>
    <name evidence="2" type="ORF">C2S53_018669</name>
</gene>
<dbReference type="AlphaFoldDB" id="A0AAD4P8A1"/>